<dbReference type="OrthoDB" id="9759996at2"/>
<organism evidence="2 3">
    <name type="scientific">Gilliamella apicola</name>
    <dbReference type="NCBI Taxonomy" id="1196095"/>
    <lineage>
        <taxon>Bacteria</taxon>
        <taxon>Pseudomonadati</taxon>
        <taxon>Pseudomonadota</taxon>
        <taxon>Gammaproteobacteria</taxon>
        <taxon>Orbales</taxon>
        <taxon>Orbaceae</taxon>
        <taxon>Gilliamella</taxon>
    </lineage>
</organism>
<dbReference type="Pfam" id="PF11739">
    <property type="entry name" value="YdbH-like"/>
    <property type="match status" value="1"/>
</dbReference>
<reference evidence="2 3" key="1">
    <citation type="submission" date="2018-05" db="EMBL/GenBank/DDBJ databases">
        <title>Reference genomes for bee gut microbiota database.</title>
        <authorList>
            <person name="Ellegaard K.M."/>
        </authorList>
    </citation>
    <scope>NUCLEOTIDE SEQUENCE [LARGE SCALE GENOMIC DNA]</scope>
    <source>
        <strain evidence="2 3">ESL0182</strain>
    </source>
</reference>
<dbReference type="RefSeq" id="WP_110432260.1">
    <property type="nucleotide sequence ID" value="NZ_QGLR01000002.1"/>
</dbReference>
<dbReference type="EMBL" id="QGLR01000002">
    <property type="protein sequence ID" value="PXZ08609.1"/>
    <property type="molecule type" value="Genomic_DNA"/>
</dbReference>
<name>A0A2V4E9L4_9GAMM</name>
<gene>
    <name evidence="2" type="ORF">DKK70_00335</name>
</gene>
<evidence type="ECO:0000256" key="1">
    <source>
        <dbReference type="SAM" id="Phobius"/>
    </source>
</evidence>
<evidence type="ECO:0000313" key="2">
    <source>
        <dbReference type="EMBL" id="PXZ08609.1"/>
    </source>
</evidence>
<accession>A0A2V4E9L4</accession>
<feature type="transmembrane region" description="Helical" evidence="1">
    <location>
        <begin position="9"/>
        <end position="30"/>
    </location>
</feature>
<protein>
    <submittedName>
        <fullName evidence="2">Uncharacterized protein</fullName>
    </submittedName>
</protein>
<keyword evidence="3" id="KW-1185">Reference proteome</keyword>
<sequence length="535" mass="59614">MMTRLKKRYWIPAIILLIIVIVSLYGWRYWLAFKDEHNLSVDWQGLDISLDGLSFAELTISQQPQLSLKANNIKLSWSTLTAKSIDIYWQSTELTDKSTLSKVADNVNQQIEQSPFNSSLISTIIYWLPKTIKFDSLKFYQQKNELVNLKIETTKNQNTIELKLASNTQDMATLAANVSFNQSNSCFVIENGILTTTLHHFGIEKGNLTLPFSGVLTDKQLTLKSSDKALLNIDKAKFSDDLLVQKLVGKVAFELVIPIPFQSKQINGNVALIINQFNGIYKASEIKSAVGDVSILVKNNQLSISTSSLTVQEVNIGVSFEKVKLAGSYLASLDKPLNGIVKWQLAQATIFSGLVFLDKGQLNFAKLPQQFNLRLKKLQLKDIFAKYPAEGLAGDGAIDGTLPVTLLPSSKKGAALTEVIIKNGQLVTVNDGFLRFDNSALKNYALTNPNMKILTDLIKNFHYTKLSGTVNYANEIAKLGLNIQGSNRDVENNKAVNLNINLEENIAKLLISLQLADQINEPIRKRIEAYLKRKS</sequence>
<dbReference type="Proteomes" id="UP000247932">
    <property type="component" value="Unassembled WGS sequence"/>
</dbReference>
<keyword evidence="1" id="KW-1133">Transmembrane helix</keyword>
<keyword evidence="1" id="KW-0472">Membrane</keyword>
<comment type="caution">
    <text evidence="2">The sequence shown here is derived from an EMBL/GenBank/DDBJ whole genome shotgun (WGS) entry which is preliminary data.</text>
</comment>
<dbReference type="InterPro" id="IPR021730">
    <property type="entry name" value="YdbH"/>
</dbReference>
<evidence type="ECO:0000313" key="3">
    <source>
        <dbReference type="Proteomes" id="UP000247932"/>
    </source>
</evidence>
<dbReference type="AlphaFoldDB" id="A0A2V4E9L4"/>
<keyword evidence="1" id="KW-0812">Transmembrane</keyword>
<proteinExistence type="predicted"/>